<evidence type="ECO:0000259" key="4">
    <source>
        <dbReference type="Pfam" id="PF25876"/>
    </source>
</evidence>
<dbReference type="FunFam" id="2.40.30.170:FF:000010">
    <property type="entry name" value="Efflux RND transporter periplasmic adaptor subunit"/>
    <property type="match status" value="1"/>
</dbReference>
<dbReference type="EMBL" id="JAVDTS010000007">
    <property type="protein sequence ID" value="MDR6839320.1"/>
    <property type="molecule type" value="Genomic_DNA"/>
</dbReference>
<evidence type="ECO:0000256" key="3">
    <source>
        <dbReference type="SAM" id="Phobius"/>
    </source>
</evidence>
<feature type="domain" description="Multidrug resistance protein MdtA-like alpha-helical hairpin" evidence="4">
    <location>
        <begin position="122"/>
        <end position="177"/>
    </location>
</feature>
<dbReference type="GO" id="GO:0015562">
    <property type="term" value="F:efflux transmembrane transporter activity"/>
    <property type="evidence" value="ECO:0007669"/>
    <property type="project" value="TreeGrafter"/>
</dbReference>
<evidence type="ECO:0000259" key="5">
    <source>
        <dbReference type="Pfam" id="PF25917"/>
    </source>
</evidence>
<gene>
    <name evidence="8" type="ORF">J2W88_004248</name>
    <name evidence="9" type="ORF">J2W93_004185</name>
</gene>
<protein>
    <submittedName>
        <fullName evidence="8">Membrane fusion protein (Multidrug efflux system)</fullName>
    </submittedName>
</protein>
<dbReference type="Proteomes" id="UP001249076">
    <property type="component" value="Unassembled WGS sequence"/>
</dbReference>
<dbReference type="GO" id="GO:1990281">
    <property type="term" value="C:efflux pump complex"/>
    <property type="evidence" value="ECO:0007669"/>
    <property type="project" value="TreeGrafter"/>
</dbReference>
<feature type="transmembrane region" description="Helical" evidence="3">
    <location>
        <begin position="7"/>
        <end position="25"/>
    </location>
</feature>
<comment type="similarity">
    <text evidence="1">Belongs to the membrane fusion protein (MFP) (TC 8.A.1) family.</text>
</comment>
<dbReference type="SUPFAM" id="SSF111369">
    <property type="entry name" value="HlyD-like secretion proteins"/>
    <property type="match status" value="1"/>
</dbReference>
<feature type="compositionally biased region" description="Low complexity" evidence="2">
    <location>
        <begin position="383"/>
        <end position="433"/>
    </location>
</feature>
<dbReference type="Pfam" id="PF25917">
    <property type="entry name" value="BSH_RND"/>
    <property type="match status" value="1"/>
</dbReference>
<dbReference type="Gene3D" id="2.40.420.20">
    <property type="match status" value="1"/>
</dbReference>
<feature type="domain" description="CusB-like beta-barrel" evidence="6">
    <location>
        <begin position="216"/>
        <end position="288"/>
    </location>
</feature>
<feature type="region of interest" description="Disordered" evidence="2">
    <location>
        <begin position="27"/>
        <end position="53"/>
    </location>
</feature>
<dbReference type="Proteomes" id="UP001253458">
    <property type="component" value="Unassembled WGS sequence"/>
</dbReference>
<dbReference type="RefSeq" id="WP_209820413.1">
    <property type="nucleotide sequence ID" value="NZ_JAVDTL010000007.1"/>
</dbReference>
<dbReference type="InterPro" id="IPR058637">
    <property type="entry name" value="YknX-like_C"/>
</dbReference>
<organism evidence="8 11">
    <name type="scientific">Acidovorax delafieldii</name>
    <name type="common">Pseudomonas delafieldii</name>
    <dbReference type="NCBI Taxonomy" id="47920"/>
    <lineage>
        <taxon>Bacteria</taxon>
        <taxon>Pseudomonadati</taxon>
        <taxon>Pseudomonadota</taxon>
        <taxon>Betaproteobacteria</taxon>
        <taxon>Burkholderiales</taxon>
        <taxon>Comamonadaceae</taxon>
        <taxon>Acidovorax</taxon>
    </lineage>
</organism>
<dbReference type="PANTHER" id="PTHR30469">
    <property type="entry name" value="MULTIDRUG RESISTANCE PROTEIN MDTA"/>
    <property type="match status" value="1"/>
</dbReference>
<dbReference type="InterPro" id="IPR058624">
    <property type="entry name" value="MdtA-like_HH"/>
</dbReference>
<dbReference type="PANTHER" id="PTHR30469:SF11">
    <property type="entry name" value="BLL4320 PROTEIN"/>
    <property type="match status" value="1"/>
</dbReference>
<dbReference type="NCBIfam" id="TIGR01730">
    <property type="entry name" value="RND_mfp"/>
    <property type="match status" value="1"/>
</dbReference>
<dbReference type="Pfam" id="PF25876">
    <property type="entry name" value="HH_MFP_RND"/>
    <property type="match status" value="1"/>
</dbReference>
<feature type="domain" description="YknX-like C-terminal permuted SH3-like" evidence="7">
    <location>
        <begin position="299"/>
        <end position="372"/>
    </location>
</feature>
<proteinExistence type="inferred from homology"/>
<evidence type="ECO:0000256" key="1">
    <source>
        <dbReference type="ARBA" id="ARBA00009477"/>
    </source>
</evidence>
<dbReference type="Gene3D" id="2.40.30.170">
    <property type="match status" value="1"/>
</dbReference>
<evidence type="ECO:0000259" key="6">
    <source>
        <dbReference type="Pfam" id="PF25954"/>
    </source>
</evidence>
<dbReference type="Pfam" id="PF25954">
    <property type="entry name" value="Beta-barrel_RND_2"/>
    <property type="match status" value="1"/>
</dbReference>
<sequence length="465" mass="48281">MASKNKYLVFAVIGIAAASGAAWWLQKPAQPPQRTEAGASGTGTPAGGGAAAGAGRPVAVEAVTVRKMALRDDAEAVGSLKSRQSVMLRPEVGGRITQLNFHDGQRVRRGQVLVQLDDQLPRAQIQQSQAELSIAQANHKRNQELVAQGFISQRSVDESAANLEVAQAKLTLAQATAQRLKIVAPFDGIAGIRGVNVGDYLKDGADIVNIEDLDAVYVDFRLPERLQSKVRPGQTAQVTFDALPGVRYAALVQAISPQIDADGRAIAVRGCIDNRRLQLRPGMFARVTTVFSERSDARVVPEEAIVPDGSSPYVLKVVEGKEPGSKVTRRTPVQLGVRSPGWVEVLDGLSAGDLVVTAGQQRIRKDGTEVRVVELGKQGNGGAAASAARPASGASGAAGPKAAALADAPAPNTSAAPASPSPVTAPSVPSAMAVRSEAQPLPGPNPCQLAGSSTRSIAPGHRAPV</sequence>
<dbReference type="Pfam" id="PF25989">
    <property type="entry name" value="YknX_C"/>
    <property type="match status" value="1"/>
</dbReference>
<feature type="domain" description="Multidrug resistance protein MdtA-like barrel-sandwich hybrid" evidence="5">
    <location>
        <begin position="86"/>
        <end position="206"/>
    </location>
</feature>
<evidence type="ECO:0000256" key="2">
    <source>
        <dbReference type="SAM" id="MobiDB-lite"/>
    </source>
</evidence>
<evidence type="ECO:0000313" key="8">
    <source>
        <dbReference type="EMBL" id="MDR6768943.1"/>
    </source>
</evidence>
<dbReference type="InterPro" id="IPR058792">
    <property type="entry name" value="Beta-barrel_RND_2"/>
</dbReference>
<keyword evidence="10" id="KW-1185">Reference proteome</keyword>
<keyword evidence="3" id="KW-0812">Transmembrane</keyword>
<dbReference type="AlphaFoldDB" id="A0AAJ2BZV1"/>
<keyword evidence="3" id="KW-0472">Membrane</keyword>
<evidence type="ECO:0000313" key="10">
    <source>
        <dbReference type="Proteomes" id="UP001249076"/>
    </source>
</evidence>
<dbReference type="Gene3D" id="1.10.287.470">
    <property type="entry name" value="Helix hairpin bin"/>
    <property type="match status" value="1"/>
</dbReference>
<evidence type="ECO:0000313" key="11">
    <source>
        <dbReference type="Proteomes" id="UP001253458"/>
    </source>
</evidence>
<comment type="caution">
    <text evidence="8">The sequence shown here is derived from an EMBL/GenBank/DDBJ whole genome shotgun (WGS) entry which is preliminary data.</text>
</comment>
<name>A0AAJ2BZV1_ACIDE</name>
<dbReference type="InterPro" id="IPR058625">
    <property type="entry name" value="MdtA-like_BSH"/>
</dbReference>
<dbReference type="EMBL" id="JAVDTL010000007">
    <property type="protein sequence ID" value="MDR6768943.1"/>
    <property type="molecule type" value="Genomic_DNA"/>
</dbReference>
<dbReference type="InterPro" id="IPR006143">
    <property type="entry name" value="RND_pump_MFP"/>
</dbReference>
<evidence type="ECO:0000259" key="7">
    <source>
        <dbReference type="Pfam" id="PF25989"/>
    </source>
</evidence>
<accession>A0AAJ2BZV1</accession>
<evidence type="ECO:0000313" key="9">
    <source>
        <dbReference type="EMBL" id="MDR6839320.1"/>
    </source>
</evidence>
<feature type="compositionally biased region" description="Gly residues" evidence="2">
    <location>
        <begin position="40"/>
        <end position="52"/>
    </location>
</feature>
<keyword evidence="3" id="KW-1133">Transmembrane helix</keyword>
<reference evidence="8 10" key="1">
    <citation type="submission" date="2023-07" db="EMBL/GenBank/DDBJ databases">
        <title>Sorghum-associated microbial communities from plants grown in Nebraska, USA.</title>
        <authorList>
            <person name="Schachtman D."/>
        </authorList>
    </citation>
    <scope>NUCLEOTIDE SEQUENCE</scope>
    <source>
        <strain evidence="9 10">BE105</strain>
        <strain evidence="8">BE69</strain>
    </source>
</reference>
<dbReference type="Gene3D" id="2.40.50.100">
    <property type="match status" value="1"/>
</dbReference>
<feature type="region of interest" description="Disordered" evidence="2">
    <location>
        <begin position="378"/>
        <end position="465"/>
    </location>
</feature>